<dbReference type="EMBL" id="JAVFWO010000003">
    <property type="protein sequence ID" value="MDQ7878647.1"/>
    <property type="molecule type" value="Genomic_DNA"/>
</dbReference>
<dbReference type="Pfam" id="PF03737">
    <property type="entry name" value="RraA-like"/>
    <property type="match status" value="1"/>
</dbReference>
<feature type="region of interest" description="Disordered" evidence="2">
    <location>
        <begin position="261"/>
        <end position="285"/>
    </location>
</feature>
<dbReference type="Gene3D" id="3.50.30.40">
    <property type="entry name" value="Ribonuclease E inhibitor RraA/RraA-like"/>
    <property type="match status" value="1"/>
</dbReference>
<dbReference type="PANTHER" id="PTHR11820">
    <property type="entry name" value="ACYLPYRUVASE"/>
    <property type="match status" value="1"/>
</dbReference>
<evidence type="ECO:0000259" key="3">
    <source>
        <dbReference type="Pfam" id="PF01557"/>
    </source>
</evidence>
<keyword evidence="1" id="KW-0479">Metal-binding</keyword>
<evidence type="ECO:0000256" key="1">
    <source>
        <dbReference type="ARBA" id="ARBA00022723"/>
    </source>
</evidence>
<name>A0ABU0Z243_9MICO</name>
<dbReference type="InterPro" id="IPR011234">
    <property type="entry name" value="Fumarylacetoacetase-like_C"/>
</dbReference>
<feature type="compositionally biased region" description="Low complexity" evidence="2">
    <location>
        <begin position="269"/>
        <end position="285"/>
    </location>
</feature>
<dbReference type="CDD" id="cd16841">
    <property type="entry name" value="RraA_family"/>
    <property type="match status" value="1"/>
</dbReference>
<sequence>MDEITDAAPSATAGPPTDPRFAALPARPGKIVAVHLSYASRADQRGRRPQHPSYFFKPSSSVAASGDTIERPAGTELLAFEGEIALVIGAAARRVTLADAWSHVAAVTAADDFGLYDLRANDKGSNVRSKGGDGYTPIGPALIDARLVHPDALRVRTWLNGDLVQDDTSAGMIFPLAQLVADLSQHFTLEPGDVILTGTPAGSSVAQPGDVVEVEVDVPGGPSSGRLVTTVVQGAADFDGDLGSLPQADDLQRTDAWGSREAAGLPAEGSPATGDPASAAASAAESPASAGAPLLSDELRAKLAAVPVAGLSAQLRKRGLDNVHIDGVRPLHPESKLVGTARTLRFVPNREDLFVSHGAGYNAQKRVFDAVGDGEVVVIEARGEAGSGTLGDILAIRAHAQGAAGIVTDGGVRDAAAVAAVGIPVYSSGAHPAVLGRKHVPWDADLTIACGGTTVQPGDVIVGDADGVVVIPPALVEEVVDAALAQEDEDAWIAERVAEGHPVDGLFPMNAAWRAQFEASREPGAAVDGERPATRAQWPQHTAAPEDGQAGR</sequence>
<protein>
    <submittedName>
        <fullName evidence="4">Fumarylacetoacetate hydrolase family protein</fullName>
    </submittedName>
</protein>
<dbReference type="InterPro" id="IPR005493">
    <property type="entry name" value="RraA/RraA-like"/>
</dbReference>
<keyword evidence="5" id="KW-1185">Reference proteome</keyword>
<dbReference type="SUPFAM" id="SSF56529">
    <property type="entry name" value="FAH"/>
    <property type="match status" value="1"/>
</dbReference>
<dbReference type="NCBIfam" id="NF006093">
    <property type="entry name" value="PRK08245.1"/>
    <property type="match status" value="1"/>
</dbReference>
<evidence type="ECO:0000313" key="4">
    <source>
        <dbReference type="EMBL" id="MDQ7878647.1"/>
    </source>
</evidence>
<gene>
    <name evidence="4" type="ORF">Q9R08_11725</name>
</gene>
<proteinExistence type="predicted"/>
<accession>A0ABU0Z243</accession>
<dbReference type="InterPro" id="IPR036704">
    <property type="entry name" value="RraA/RraA-like_sf"/>
</dbReference>
<evidence type="ECO:0000313" key="5">
    <source>
        <dbReference type="Proteomes" id="UP001235133"/>
    </source>
</evidence>
<dbReference type="GO" id="GO:0016787">
    <property type="term" value="F:hydrolase activity"/>
    <property type="evidence" value="ECO:0007669"/>
    <property type="project" value="UniProtKB-KW"/>
</dbReference>
<comment type="caution">
    <text evidence="4">The sequence shown here is derived from an EMBL/GenBank/DDBJ whole genome shotgun (WGS) entry which is preliminary data.</text>
</comment>
<dbReference type="PANTHER" id="PTHR11820:SF112">
    <property type="entry name" value="FUMARYLACETOACETATE HYDROLASE FAMILY PROTEIN (AFU_ORTHOLOGUE AFUA_1G02370)-RELATED"/>
    <property type="match status" value="1"/>
</dbReference>
<keyword evidence="4" id="KW-0378">Hydrolase</keyword>
<reference evidence="4 5" key="1">
    <citation type="submission" date="2023-08" db="EMBL/GenBank/DDBJ databases">
        <title>Microbacterium psychrotolerans sp. nov., a psychrotolerant bacterium isolated from soil in Heilongjiang Province, China.</title>
        <authorList>
            <person name="An P."/>
            <person name="Zhao D."/>
            <person name="Xiang H."/>
        </authorList>
    </citation>
    <scope>NUCLEOTIDE SEQUENCE [LARGE SCALE GENOMIC DNA]</scope>
    <source>
        <strain evidence="4 5">QXD-8</strain>
    </source>
</reference>
<dbReference type="NCBIfam" id="NF009399">
    <property type="entry name" value="PRK12764.1"/>
    <property type="match status" value="1"/>
</dbReference>
<dbReference type="Pfam" id="PF01557">
    <property type="entry name" value="FAA_hydrolase"/>
    <property type="match status" value="1"/>
</dbReference>
<feature type="region of interest" description="Disordered" evidence="2">
    <location>
        <begin position="519"/>
        <end position="552"/>
    </location>
</feature>
<dbReference type="SUPFAM" id="SSF89562">
    <property type="entry name" value="RraA-like"/>
    <property type="match status" value="1"/>
</dbReference>
<dbReference type="InterPro" id="IPR036663">
    <property type="entry name" value="Fumarylacetoacetase_C_sf"/>
</dbReference>
<evidence type="ECO:0000256" key="2">
    <source>
        <dbReference type="SAM" id="MobiDB-lite"/>
    </source>
</evidence>
<dbReference type="Gene3D" id="3.90.850.10">
    <property type="entry name" value="Fumarylacetoacetase-like, C-terminal domain"/>
    <property type="match status" value="1"/>
</dbReference>
<feature type="domain" description="Fumarylacetoacetase-like C-terminal" evidence="3">
    <location>
        <begin position="30"/>
        <end position="231"/>
    </location>
</feature>
<dbReference type="RefSeq" id="WP_308868200.1">
    <property type="nucleotide sequence ID" value="NZ_JAVFWO010000003.1"/>
</dbReference>
<dbReference type="Proteomes" id="UP001235133">
    <property type="component" value="Unassembled WGS sequence"/>
</dbReference>
<organism evidence="4 5">
    <name type="scientific">Microbacterium psychrotolerans</name>
    <dbReference type="NCBI Taxonomy" id="3068321"/>
    <lineage>
        <taxon>Bacteria</taxon>
        <taxon>Bacillati</taxon>
        <taxon>Actinomycetota</taxon>
        <taxon>Actinomycetes</taxon>
        <taxon>Micrococcales</taxon>
        <taxon>Microbacteriaceae</taxon>
        <taxon>Microbacterium</taxon>
    </lineage>
</organism>